<keyword evidence="2" id="KW-0812">Transmembrane</keyword>
<dbReference type="RefSeq" id="WP_304996376.1">
    <property type="nucleotide sequence ID" value="NZ_CP101717.1"/>
</dbReference>
<proteinExistence type="predicted"/>
<keyword evidence="2" id="KW-0472">Membrane</keyword>
<dbReference type="InterPro" id="IPR011723">
    <property type="entry name" value="Znf/thioredoxin_put"/>
</dbReference>
<dbReference type="AlphaFoldDB" id="A0AB38YJ53"/>
<reference evidence="4" key="1">
    <citation type="submission" date="2022-07" db="EMBL/GenBank/DDBJ databases">
        <title>Complete genome sequence of Salinispirillum sp. LH10-3-1 capable of multiple carbohydrate inversion isolated from a soda lake.</title>
        <authorList>
            <person name="Liu J."/>
            <person name="Zhai Y."/>
            <person name="Zhang H."/>
            <person name="Yang H."/>
            <person name="Qu J."/>
            <person name="Li J."/>
        </authorList>
    </citation>
    <scope>NUCLEOTIDE SEQUENCE</scope>
    <source>
        <strain evidence="4">LH 10-3-1</strain>
    </source>
</reference>
<feature type="domain" description="Zinc finger/thioredoxin putative" evidence="3">
    <location>
        <begin position="5"/>
        <end position="40"/>
    </location>
</feature>
<dbReference type="Pfam" id="PF13719">
    <property type="entry name" value="Zn_ribbon_5"/>
    <property type="match status" value="1"/>
</dbReference>
<dbReference type="Pfam" id="PF11906">
    <property type="entry name" value="DUF3426"/>
    <property type="match status" value="1"/>
</dbReference>
<sequence length="394" mass="43162">MTTHITQCPHCSTAFRVSADQLSVAKGAVRCGSCLKVFRADEHLRERMPSGPVRATEPPKKAPAASQTKSAQAAKAEPTPKAPLADASSPFPPDDDEFIFSDMAEEDGLADDEFVFMDGDDELDDDFSDSDDELEFSDSFLSLEDTPDPVRRRLMVEPEEPEFSDAASDDSWALDMLADAERDPPSRPARPSFDTEAQDIPFAAVAKPATKRPVKPTPAAPTYAHHDLDELANRLDAHSGRRGLWTLAAALLMVMLAAQTLWWQRHALHQAGVLQPIYAAVCTQLPCALEPSRPDTSAVRALSSILRPLADQRMRLDAVFVNRSDRPVPFPSVLLELQDLQGQVIADGLFSPSDYVAGDMRPDDLMPPGQPISISINVNRPTADLSNYSLTFHY</sequence>
<gene>
    <name evidence="4" type="ORF">NFC81_04685</name>
</gene>
<evidence type="ECO:0000256" key="1">
    <source>
        <dbReference type="SAM" id="MobiDB-lite"/>
    </source>
</evidence>
<evidence type="ECO:0000256" key="2">
    <source>
        <dbReference type="SAM" id="Phobius"/>
    </source>
</evidence>
<dbReference type="InterPro" id="IPR021834">
    <property type="entry name" value="DUF3426"/>
</dbReference>
<evidence type="ECO:0000313" key="4">
    <source>
        <dbReference type="EMBL" id="WLD59086.1"/>
    </source>
</evidence>
<protein>
    <submittedName>
        <fullName evidence="4">DUF3426 domain-containing protein</fullName>
    </submittedName>
</protein>
<dbReference type="EMBL" id="CP101717">
    <property type="protein sequence ID" value="WLD59086.1"/>
    <property type="molecule type" value="Genomic_DNA"/>
</dbReference>
<feature type="transmembrane region" description="Helical" evidence="2">
    <location>
        <begin position="244"/>
        <end position="263"/>
    </location>
</feature>
<evidence type="ECO:0000259" key="3">
    <source>
        <dbReference type="Pfam" id="PF13719"/>
    </source>
</evidence>
<feature type="compositionally biased region" description="Low complexity" evidence="1">
    <location>
        <begin position="62"/>
        <end position="89"/>
    </location>
</feature>
<dbReference type="NCBIfam" id="TIGR02098">
    <property type="entry name" value="MJ0042_CXXC"/>
    <property type="match status" value="1"/>
</dbReference>
<keyword evidence="2" id="KW-1133">Transmembrane helix</keyword>
<accession>A0AB38YJ53</accession>
<name>A0AB38YJ53_9GAMM</name>
<organism evidence="4">
    <name type="scientific">Salinispirillum sp. LH 10-3-1</name>
    <dbReference type="NCBI Taxonomy" id="2952525"/>
    <lineage>
        <taxon>Bacteria</taxon>
        <taxon>Pseudomonadati</taxon>
        <taxon>Pseudomonadota</taxon>
        <taxon>Gammaproteobacteria</taxon>
        <taxon>Oceanospirillales</taxon>
        <taxon>Saccharospirillaceae</taxon>
        <taxon>Salinispirillum</taxon>
    </lineage>
</organism>
<feature type="region of interest" description="Disordered" evidence="1">
    <location>
        <begin position="46"/>
        <end position="98"/>
    </location>
</feature>